<dbReference type="AlphaFoldDB" id="A0A518JPH4"/>
<gene>
    <name evidence="2" type="ORF">Poly24_11490</name>
</gene>
<organism evidence="2 3">
    <name type="scientific">Rosistilla carotiformis</name>
    <dbReference type="NCBI Taxonomy" id="2528017"/>
    <lineage>
        <taxon>Bacteria</taxon>
        <taxon>Pseudomonadati</taxon>
        <taxon>Planctomycetota</taxon>
        <taxon>Planctomycetia</taxon>
        <taxon>Pirellulales</taxon>
        <taxon>Pirellulaceae</taxon>
        <taxon>Rosistilla</taxon>
    </lineage>
</organism>
<feature type="region of interest" description="Disordered" evidence="1">
    <location>
        <begin position="313"/>
        <end position="334"/>
    </location>
</feature>
<protein>
    <submittedName>
        <fullName evidence="2">Uncharacterized protein</fullName>
    </submittedName>
</protein>
<keyword evidence="3" id="KW-1185">Reference proteome</keyword>
<dbReference type="EMBL" id="CP036348">
    <property type="protein sequence ID" value="QDV67449.1"/>
    <property type="molecule type" value="Genomic_DNA"/>
</dbReference>
<evidence type="ECO:0000313" key="2">
    <source>
        <dbReference type="EMBL" id="QDV67449.1"/>
    </source>
</evidence>
<sequence>MNELNESDRHRQAFIRPRAGTLSRIVHRSVLAVMAILLSSSISGCANFQGVASSCDCSVNRSLHMTRAQLMARRVWSQKHASCYANHCNTLAVRRGFIDGFVDVASGKDGCPPVFPPQNQCCLVGAFRSPENNCRDQAWFEGYPLGVIAAEQQGCHLWWRSTMPAHLIAQYQPANNCSATSPACGPAGSVIDPSPEVATSVARVAGESAASNRVTRHFADPAVDVPASAKFTPIPTQTRLVPVSVAAPQRPVGSALQSPPLQSSTPIPLALPVLRDIPSPSNGDARDRVHAQHDVVSEARPTLKQTSFGIQQNAKAHPSLGLIPSDSPNDAPLSEVIRTSVRWSQVPGLSN</sequence>
<name>A0A518JPH4_9BACT</name>
<evidence type="ECO:0000313" key="3">
    <source>
        <dbReference type="Proteomes" id="UP000315082"/>
    </source>
</evidence>
<reference evidence="2 3" key="1">
    <citation type="submission" date="2019-02" db="EMBL/GenBank/DDBJ databases">
        <title>Deep-cultivation of Planctomycetes and their phenomic and genomic characterization uncovers novel biology.</title>
        <authorList>
            <person name="Wiegand S."/>
            <person name="Jogler M."/>
            <person name="Boedeker C."/>
            <person name="Pinto D."/>
            <person name="Vollmers J."/>
            <person name="Rivas-Marin E."/>
            <person name="Kohn T."/>
            <person name="Peeters S.H."/>
            <person name="Heuer A."/>
            <person name="Rast P."/>
            <person name="Oberbeckmann S."/>
            <person name="Bunk B."/>
            <person name="Jeske O."/>
            <person name="Meyerdierks A."/>
            <person name="Storesund J.E."/>
            <person name="Kallscheuer N."/>
            <person name="Luecker S."/>
            <person name="Lage O.M."/>
            <person name="Pohl T."/>
            <person name="Merkel B.J."/>
            <person name="Hornburger P."/>
            <person name="Mueller R.-W."/>
            <person name="Bruemmer F."/>
            <person name="Labrenz M."/>
            <person name="Spormann A.M."/>
            <person name="Op den Camp H."/>
            <person name="Overmann J."/>
            <person name="Amann R."/>
            <person name="Jetten M.S.M."/>
            <person name="Mascher T."/>
            <person name="Medema M.H."/>
            <person name="Devos D.P."/>
            <person name="Kaster A.-K."/>
            <person name="Ovreas L."/>
            <person name="Rohde M."/>
            <person name="Galperin M.Y."/>
            <person name="Jogler C."/>
        </authorList>
    </citation>
    <scope>NUCLEOTIDE SEQUENCE [LARGE SCALE GENOMIC DNA]</scope>
    <source>
        <strain evidence="2 3">Poly24</strain>
    </source>
</reference>
<accession>A0A518JPH4</accession>
<evidence type="ECO:0000256" key="1">
    <source>
        <dbReference type="SAM" id="MobiDB-lite"/>
    </source>
</evidence>
<dbReference type="Proteomes" id="UP000315082">
    <property type="component" value="Chromosome"/>
</dbReference>
<dbReference type="KEGG" id="rcf:Poly24_11490"/>
<proteinExistence type="predicted"/>